<dbReference type="Proteomes" id="UP001500979">
    <property type="component" value="Unassembled WGS sequence"/>
</dbReference>
<dbReference type="Pfam" id="PF13454">
    <property type="entry name" value="NAD_binding_9"/>
    <property type="match status" value="1"/>
</dbReference>
<proteinExistence type="predicted"/>
<organism evidence="2 3">
    <name type="scientific">Saccharopolyspora taberi</name>
    <dbReference type="NCBI Taxonomy" id="60895"/>
    <lineage>
        <taxon>Bacteria</taxon>
        <taxon>Bacillati</taxon>
        <taxon>Actinomycetota</taxon>
        <taxon>Actinomycetes</taxon>
        <taxon>Pseudonocardiales</taxon>
        <taxon>Pseudonocardiaceae</taxon>
        <taxon>Saccharopolyspora</taxon>
    </lineage>
</organism>
<dbReference type="PANTHER" id="PTHR40254">
    <property type="entry name" value="BLR0577 PROTEIN"/>
    <property type="match status" value="1"/>
</dbReference>
<dbReference type="PANTHER" id="PTHR40254:SF1">
    <property type="entry name" value="BLR0577 PROTEIN"/>
    <property type="match status" value="1"/>
</dbReference>
<dbReference type="EMBL" id="BAAAUX010000011">
    <property type="protein sequence ID" value="GAA2786354.1"/>
    <property type="molecule type" value="Genomic_DNA"/>
</dbReference>
<dbReference type="SUPFAM" id="SSF51971">
    <property type="entry name" value="Nucleotide-binding domain"/>
    <property type="match status" value="1"/>
</dbReference>
<evidence type="ECO:0000313" key="3">
    <source>
        <dbReference type="Proteomes" id="UP001500979"/>
    </source>
</evidence>
<dbReference type="InterPro" id="IPR038732">
    <property type="entry name" value="HpyO/CreE_NAD-binding"/>
</dbReference>
<gene>
    <name evidence="2" type="ORF">GCM10010470_20780</name>
</gene>
<comment type="caution">
    <text evidence="2">The sequence shown here is derived from an EMBL/GenBank/DDBJ whole genome shotgun (WGS) entry which is preliminary data.</text>
</comment>
<sequence length="642" mass="71005">MIGAGPRGLSVAERLCANVSAVEEPPKRLHVHIVDPQAGRGGRVWATSQSGRLLMNTIASQITMFTDETVDCVGPVDPGPSLHEWASAVAMDPTYDFDEQVRREAAQLGPNSYPSRALYGHYLNWVLRRLTDHSPEHVTVHVHPKTAISLEDGECGLQLVRFDDGTALTDLDAVVLAQGHVPMPLTERQQRLSDFATRNDLVYVGPQNPAEVDLSAIRPGEGVALRGLGLNFFDYMILLTEERGGRFTREDGRLIYRPSGREPVLYAGSRRGVPYHARGENEKGAFGRHVPRFLTDEVIEHFQRCRQAGLPVEFRADVWPLIDLEVRLVYYSALLAEHRSAADVADFEQHYVIAAGAGQTAENAVLDLFGIADERRWQWDRIARPYGDRVFGGLAEFERWLVGYLRGDHAEARRGNVSSPLKAALDVLRDLRNEIRLVVDHGGITGRSYQEEVQQWYTPFNAYLSVGPPARRIEEMIALMESGVLHVVGPEMRVDPAPDGAGFLVDSDVMGGEPVRVRSVIEARLPEVDMRASTDPLLGKLFREGRARPYRIPDGSTQVYETGGIAVTGRPYHLVDANGSPNPRRFAYGVPTEAVHWVTAAGIRPGVNSVILSDADAIARRALAIAHWGSTDTRIAVGRRKK</sequence>
<keyword evidence="3" id="KW-1185">Reference proteome</keyword>
<dbReference type="InterPro" id="IPR052189">
    <property type="entry name" value="L-asp_N-monooxygenase_NS-form"/>
</dbReference>
<feature type="domain" description="FAD-dependent urate hydroxylase HpyO/Asp monooxygenase CreE-like FAD/NAD(P)-binding" evidence="1">
    <location>
        <begin position="2"/>
        <end position="180"/>
    </location>
</feature>
<name>A0ABN3VCC9_9PSEU</name>
<evidence type="ECO:0000259" key="1">
    <source>
        <dbReference type="Pfam" id="PF13454"/>
    </source>
</evidence>
<evidence type="ECO:0000313" key="2">
    <source>
        <dbReference type="EMBL" id="GAA2786354.1"/>
    </source>
</evidence>
<accession>A0ABN3VCC9</accession>
<reference evidence="2 3" key="1">
    <citation type="journal article" date="2019" name="Int. J. Syst. Evol. Microbiol.">
        <title>The Global Catalogue of Microorganisms (GCM) 10K type strain sequencing project: providing services to taxonomists for standard genome sequencing and annotation.</title>
        <authorList>
            <consortium name="The Broad Institute Genomics Platform"/>
            <consortium name="The Broad Institute Genome Sequencing Center for Infectious Disease"/>
            <person name="Wu L."/>
            <person name="Ma J."/>
        </authorList>
    </citation>
    <scope>NUCLEOTIDE SEQUENCE [LARGE SCALE GENOMIC DNA]</scope>
    <source>
        <strain evidence="2 3">JCM 9383</strain>
    </source>
</reference>
<protein>
    <submittedName>
        <fullName evidence="2">FAD/NAD(P)-binding protein</fullName>
    </submittedName>
</protein>